<dbReference type="PANTHER" id="PTHR43540">
    <property type="entry name" value="PEROXYUREIDOACRYLATE/UREIDOACRYLATE AMIDOHYDROLASE-RELATED"/>
    <property type="match status" value="1"/>
</dbReference>
<feature type="non-terminal residue" evidence="4">
    <location>
        <position position="1"/>
    </location>
</feature>
<dbReference type="GO" id="GO:0016787">
    <property type="term" value="F:hydrolase activity"/>
    <property type="evidence" value="ECO:0007669"/>
    <property type="project" value="UniProtKB-KW"/>
</dbReference>
<dbReference type="Proteomes" id="UP000681722">
    <property type="component" value="Unassembled WGS sequence"/>
</dbReference>
<reference evidence="4" key="1">
    <citation type="submission" date="2021-02" db="EMBL/GenBank/DDBJ databases">
        <authorList>
            <person name="Nowell W R."/>
        </authorList>
    </citation>
    <scope>NUCLEOTIDE SEQUENCE</scope>
</reference>
<proteinExistence type="inferred from homology"/>
<dbReference type="PANTHER" id="PTHR43540:SF9">
    <property type="entry name" value="FAMILY HYDROLASE, PUTATIVE (AFU_ORTHOLOGUE AFUA_2G08700)-RELATED"/>
    <property type="match status" value="1"/>
</dbReference>
<evidence type="ECO:0000259" key="3">
    <source>
        <dbReference type="Pfam" id="PF00857"/>
    </source>
</evidence>
<name>A0A815TU67_9BILA</name>
<dbReference type="EMBL" id="CAJOBC010088720">
    <property type="protein sequence ID" value="CAF4372105.1"/>
    <property type="molecule type" value="Genomic_DNA"/>
</dbReference>
<evidence type="ECO:0000256" key="2">
    <source>
        <dbReference type="ARBA" id="ARBA00022801"/>
    </source>
</evidence>
<evidence type="ECO:0000313" key="4">
    <source>
        <dbReference type="EMBL" id="CAF1511415.1"/>
    </source>
</evidence>
<dbReference type="Proteomes" id="UP000663829">
    <property type="component" value="Unassembled WGS sequence"/>
</dbReference>
<dbReference type="InterPro" id="IPR036380">
    <property type="entry name" value="Isochorismatase-like_sf"/>
</dbReference>
<protein>
    <recommendedName>
        <fullName evidence="3">Isochorismatase-like domain-containing protein</fullName>
    </recommendedName>
</protein>
<evidence type="ECO:0000313" key="6">
    <source>
        <dbReference type="Proteomes" id="UP000663829"/>
    </source>
</evidence>
<sequence>VLDMTSIHENGECVNRVYDGVCSDYKIRLDLDSHRLRIEAKNTELYRGDLENKRCEILSDGFLQTSEQLFELLKDLLEHNCEVREEKYIKTLQTQFYHENVQLNIDITILFGQTTSRQWNLPLNLRKVRLDAPKAQLKGQNLRVMIDVLPYTFVFHTNHTALISIDMQREFIESKGFGAAILGNDVSYVRQVLPNVASLLEWARELGLTVIHTREAHLPDLSDCPMTKRKRGRTRMSIGDVGPMGRILVRGEPGQAIVSDVAPLPNEYVIDKPGKGAFYKTNLAKLLEEKEINRLIVCGVTTDGCVQATLREANDRGYECLLIENATASYAPEFKQTTLEMLHSQGENVCWTAPFSSLPRYQKELE</sequence>
<dbReference type="EMBL" id="CAJNOQ010023180">
    <property type="protein sequence ID" value="CAF1511415.1"/>
    <property type="molecule type" value="Genomic_DNA"/>
</dbReference>
<dbReference type="Pfam" id="PF00857">
    <property type="entry name" value="Isochorismatase"/>
    <property type="match status" value="1"/>
</dbReference>
<dbReference type="SUPFAM" id="SSF52499">
    <property type="entry name" value="Isochorismatase-like hydrolases"/>
    <property type="match status" value="1"/>
</dbReference>
<dbReference type="OrthoDB" id="167809at2759"/>
<feature type="domain" description="Isochorismatase-like" evidence="3">
    <location>
        <begin position="160"/>
        <end position="350"/>
    </location>
</feature>
<dbReference type="Gene3D" id="3.40.50.850">
    <property type="entry name" value="Isochorismatase-like"/>
    <property type="match status" value="1"/>
</dbReference>
<dbReference type="InterPro" id="IPR050272">
    <property type="entry name" value="Isochorismatase-like_hydrls"/>
</dbReference>
<comment type="similarity">
    <text evidence="1">Belongs to the isochorismatase family.</text>
</comment>
<keyword evidence="2" id="KW-0378">Hydrolase</keyword>
<organism evidence="4 6">
    <name type="scientific">Didymodactylos carnosus</name>
    <dbReference type="NCBI Taxonomy" id="1234261"/>
    <lineage>
        <taxon>Eukaryota</taxon>
        <taxon>Metazoa</taxon>
        <taxon>Spiralia</taxon>
        <taxon>Gnathifera</taxon>
        <taxon>Rotifera</taxon>
        <taxon>Eurotatoria</taxon>
        <taxon>Bdelloidea</taxon>
        <taxon>Philodinida</taxon>
        <taxon>Philodinidae</taxon>
        <taxon>Didymodactylos</taxon>
    </lineage>
</organism>
<comment type="caution">
    <text evidence="4">The sequence shown here is derived from an EMBL/GenBank/DDBJ whole genome shotgun (WGS) entry which is preliminary data.</text>
</comment>
<gene>
    <name evidence="4" type="ORF">GPM918_LOCUS37130</name>
    <name evidence="5" type="ORF">SRO942_LOCUS37890</name>
</gene>
<dbReference type="AlphaFoldDB" id="A0A815TU67"/>
<keyword evidence="6" id="KW-1185">Reference proteome</keyword>
<evidence type="ECO:0000313" key="5">
    <source>
        <dbReference type="EMBL" id="CAF4372105.1"/>
    </source>
</evidence>
<accession>A0A815TU67</accession>
<dbReference type="InterPro" id="IPR000868">
    <property type="entry name" value="Isochorismatase-like_dom"/>
</dbReference>
<dbReference type="CDD" id="cd00431">
    <property type="entry name" value="cysteine_hydrolases"/>
    <property type="match status" value="1"/>
</dbReference>
<evidence type="ECO:0000256" key="1">
    <source>
        <dbReference type="ARBA" id="ARBA00006336"/>
    </source>
</evidence>